<keyword evidence="6" id="KW-1185">Reference proteome</keyword>
<reference evidence="5" key="1">
    <citation type="submission" date="2020-05" db="EMBL/GenBank/DDBJ databases">
        <title>Mycena genomes resolve the evolution of fungal bioluminescence.</title>
        <authorList>
            <person name="Tsai I.J."/>
        </authorList>
    </citation>
    <scope>NUCLEOTIDE SEQUENCE</scope>
    <source>
        <strain evidence="5">CCC161011</strain>
    </source>
</reference>
<evidence type="ECO:0000259" key="4">
    <source>
        <dbReference type="PROSITE" id="PS50158"/>
    </source>
</evidence>
<evidence type="ECO:0000313" key="5">
    <source>
        <dbReference type="EMBL" id="KAF7372534.1"/>
    </source>
</evidence>
<dbReference type="SUPFAM" id="SSF57756">
    <property type="entry name" value="Retrovirus zinc finger-like domains"/>
    <property type="match status" value="1"/>
</dbReference>
<dbReference type="PROSITE" id="PS50158">
    <property type="entry name" value="ZF_CCHC"/>
    <property type="match status" value="1"/>
</dbReference>
<dbReference type="Gene3D" id="4.10.60.10">
    <property type="entry name" value="Zinc finger, CCHC-type"/>
    <property type="match status" value="1"/>
</dbReference>
<keyword evidence="2" id="KW-0863">Zinc-finger</keyword>
<evidence type="ECO:0000256" key="3">
    <source>
        <dbReference type="SAM" id="MobiDB-lite"/>
    </source>
</evidence>
<dbReference type="InterPro" id="IPR001878">
    <property type="entry name" value="Znf_CCHC"/>
</dbReference>
<keyword evidence="1" id="KW-0507">mRNA processing</keyword>
<evidence type="ECO:0000256" key="1">
    <source>
        <dbReference type="ARBA" id="ARBA00022664"/>
    </source>
</evidence>
<sequence length="110" mass="11950">MKYILGSDISEKLSESVAESIKKEEEDEEDEGSRAMAAIMGRGSRKGARGEFDWGNSKERDGVCHHCGRSGHIARRCIADMPEDVKNKILASNNSAAVVEEEIIEIGGGL</sequence>
<dbReference type="GO" id="GO:0006397">
    <property type="term" value="P:mRNA processing"/>
    <property type="evidence" value="ECO:0007669"/>
    <property type="project" value="UniProtKB-KW"/>
</dbReference>
<dbReference type="EMBL" id="JACAZI010000001">
    <property type="protein sequence ID" value="KAF7372534.1"/>
    <property type="molecule type" value="Genomic_DNA"/>
</dbReference>
<feature type="domain" description="CCHC-type" evidence="4">
    <location>
        <begin position="64"/>
        <end position="77"/>
    </location>
</feature>
<accession>A0A8H7DEJ6</accession>
<evidence type="ECO:0000256" key="2">
    <source>
        <dbReference type="PROSITE-ProRule" id="PRU00047"/>
    </source>
</evidence>
<dbReference type="GO" id="GO:0008270">
    <property type="term" value="F:zinc ion binding"/>
    <property type="evidence" value="ECO:0007669"/>
    <property type="project" value="UniProtKB-KW"/>
</dbReference>
<gene>
    <name evidence="5" type="ORF">MVEN_00115600</name>
</gene>
<name>A0A8H7DEJ6_9AGAR</name>
<dbReference type="GO" id="GO:0003676">
    <property type="term" value="F:nucleic acid binding"/>
    <property type="evidence" value="ECO:0007669"/>
    <property type="project" value="InterPro"/>
</dbReference>
<feature type="region of interest" description="Disordered" evidence="3">
    <location>
        <begin position="1"/>
        <end position="55"/>
    </location>
</feature>
<keyword evidence="2" id="KW-0862">Zinc</keyword>
<proteinExistence type="predicted"/>
<organism evidence="5 6">
    <name type="scientific">Mycena venus</name>
    <dbReference type="NCBI Taxonomy" id="2733690"/>
    <lineage>
        <taxon>Eukaryota</taxon>
        <taxon>Fungi</taxon>
        <taxon>Dikarya</taxon>
        <taxon>Basidiomycota</taxon>
        <taxon>Agaricomycotina</taxon>
        <taxon>Agaricomycetes</taxon>
        <taxon>Agaricomycetidae</taxon>
        <taxon>Agaricales</taxon>
        <taxon>Marasmiineae</taxon>
        <taxon>Mycenaceae</taxon>
        <taxon>Mycena</taxon>
    </lineage>
</organism>
<keyword evidence="2" id="KW-0479">Metal-binding</keyword>
<dbReference type="OrthoDB" id="3066634at2759"/>
<comment type="caution">
    <text evidence="5">The sequence shown here is derived from an EMBL/GenBank/DDBJ whole genome shotgun (WGS) entry which is preliminary data.</text>
</comment>
<dbReference type="AlphaFoldDB" id="A0A8H7DEJ6"/>
<dbReference type="InterPro" id="IPR036875">
    <property type="entry name" value="Znf_CCHC_sf"/>
</dbReference>
<evidence type="ECO:0000313" key="6">
    <source>
        <dbReference type="Proteomes" id="UP000620124"/>
    </source>
</evidence>
<dbReference type="Proteomes" id="UP000620124">
    <property type="component" value="Unassembled WGS sequence"/>
</dbReference>
<protein>
    <submittedName>
        <fullName evidence="5">CCHC-type domain-containing protein</fullName>
    </submittedName>
</protein>
<feature type="compositionally biased region" description="Basic and acidic residues" evidence="3">
    <location>
        <begin position="9"/>
        <end position="24"/>
    </location>
</feature>